<evidence type="ECO:0000313" key="1">
    <source>
        <dbReference type="EMBL" id="KAH7231703.1"/>
    </source>
</evidence>
<name>A0A9P9JNX8_FUSRE</name>
<gene>
    <name evidence="1" type="ORF">BKA55DRAFT_581520</name>
</gene>
<dbReference type="RefSeq" id="XP_046043640.1">
    <property type="nucleotide sequence ID" value="XM_046194048.1"/>
</dbReference>
<sequence>MIFTASGTNCNSNLAVYFNSAEWNQRSSYVNQINFEPKVDLIEWNGLWYRHYQALC</sequence>
<reference evidence="1" key="1">
    <citation type="journal article" date="2021" name="Nat. Commun.">
        <title>Genetic determinants of endophytism in the Arabidopsis root mycobiome.</title>
        <authorList>
            <person name="Mesny F."/>
            <person name="Miyauchi S."/>
            <person name="Thiergart T."/>
            <person name="Pickel B."/>
            <person name="Atanasova L."/>
            <person name="Karlsson M."/>
            <person name="Huettel B."/>
            <person name="Barry K.W."/>
            <person name="Haridas S."/>
            <person name="Chen C."/>
            <person name="Bauer D."/>
            <person name="Andreopoulos W."/>
            <person name="Pangilinan J."/>
            <person name="LaButti K."/>
            <person name="Riley R."/>
            <person name="Lipzen A."/>
            <person name="Clum A."/>
            <person name="Drula E."/>
            <person name="Henrissat B."/>
            <person name="Kohler A."/>
            <person name="Grigoriev I.V."/>
            <person name="Martin F.M."/>
            <person name="Hacquard S."/>
        </authorList>
    </citation>
    <scope>NUCLEOTIDE SEQUENCE</scope>
    <source>
        <strain evidence="1">MPI-CAGE-AT-0023</strain>
    </source>
</reference>
<comment type="caution">
    <text evidence="1">The sequence shown here is derived from an EMBL/GenBank/DDBJ whole genome shotgun (WGS) entry which is preliminary data.</text>
</comment>
<proteinExistence type="predicted"/>
<accession>A0A9P9JNX8</accession>
<organism evidence="1 2">
    <name type="scientific">Fusarium redolens</name>
    <dbReference type="NCBI Taxonomy" id="48865"/>
    <lineage>
        <taxon>Eukaryota</taxon>
        <taxon>Fungi</taxon>
        <taxon>Dikarya</taxon>
        <taxon>Ascomycota</taxon>
        <taxon>Pezizomycotina</taxon>
        <taxon>Sordariomycetes</taxon>
        <taxon>Hypocreomycetidae</taxon>
        <taxon>Hypocreales</taxon>
        <taxon>Nectriaceae</taxon>
        <taxon>Fusarium</taxon>
        <taxon>Fusarium redolens species complex</taxon>
    </lineage>
</organism>
<evidence type="ECO:0000313" key="2">
    <source>
        <dbReference type="Proteomes" id="UP000720189"/>
    </source>
</evidence>
<dbReference type="EMBL" id="JAGMUX010000020">
    <property type="protein sequence ID" value="KAH7231703.1"/>
    <property type="molecule type" value="Genomic_DNA"/>
</dbReference>
<keyword evidence="2" id="KW-1185">Reference proteome</keyword>
<dbReference type="Proteomes" id="UP000720189">
    <property type="component" value="Unassembled WGS sequence"/>
</dbReference>
<protein>
    <submittedName>
        <fullName evidence="1">Uncharacterized protein</fullName>
    </submittedName>
</protein>
<dbReference type="GeneID" id="70224002"/>
<dbReference type="AlphaFoldDB" id="A0A9P9JNX8"/>